<feature type="compositionally biased region" description="Basic and acidic residues" evidence="1">
    <location>
        <begin position="312"/>
        <end position="326"/>
    </location>
</feature>
<feature type="region of interest" description="Disordered" evidence="1">
    <location>
        <begin position="308"/>
        <end position="328"/>
    </location>
</feature>
<name>A0ABZ2N1Z9_9BACI</name>
<feature type="transmembrane region" description="Helical" evidence="2">
    <location>
        <begin position="129"/>
        <end position="146"/>
    </location>
</feature>
<evidence type="ECO:0000259" key="3">
    <source>
        <dbReference type="Pfam" id="PF04892"/>
    </source>
</evidence>
<keyword evidence="2" id="KW-0472">Membrane</keyword>
<organism evidence="4 5">
    <name type="scientific">Bacillus kandeliae</name>
    <dbReference type="NCBI Taxonomy" id="3129297"/>
    <lineage>
        <taxon>Bacteria</taxon>
        <taxon>Bacillati</taxon>
        <taxon>Bacillota</taxon>
        <taxon>Bacilli</taxon>
        <taxon>Bacillales</taxon>
        <taxon>Bacillaceae</taxon>
        <taxon>Bacillus</taxon>
    </lineage>
</organism>
<feature type="transmembrane region" description="Helical" evidence="2">
    <location>
        <begin position="66"/>
        <end position="86"/>
    </location>
</feature>
<feature type="transmembrane region" description="Helical" evidence="2">
    <location>
        <begin position="9"/>
        <end position="27"/>
    </location>
</feature>
<dbReference type="Pfam" id="PF04892">
    <property type="entry name" value="VanZ"/>
    <property type="match status" value="1"/>
</dbReference>
<dbReference type="InterPro" id="IPR053150">
    <property type="entry name" value="Teicoplanin_resist-assoc"/>
</dbReference>
<keyword evidence="2" id="KW-0812">Transmembrane</keyword>
<protein>
    <submittedName>
        <fullName evidence="4">VanZ family protein</fullName>
    </submittedName>
</protein>
<gene>
    <name evidence="4" type="ORF">WDJ61_09750</name>
</gene>
<sequence length="431" mass="48916">MQKKLVKGLLYIIFVMYLVCLLKIILFKHSSFLQLFTVELSTFRSYNLIPFKIFADFKTVLQSDNWLWGVSNILGNVVVFIPLGLLLPTLFEKMRNRYVLVIITSISVSVLFETLQYVLALGSADIDDVLLNTAGGGLGVFFYYLLSRMMKQKTFIIQCVVLTFVVLISVPSYYVAKVQFGNLLGLTNDTTHFIGNEHIPTREPDGQGTLIRIDPLSIEYYQGFLSDNEKSNEFLERNNVAVNDETKIFFQTSQMKETEEVITYTEMKKSEFDQIKKNANVRLWLKPDQQTAEVVVIWDSVASEGGSLTFEKNPKSKENDPPKTDGNEEEIEGNILHINGKDLTINLVTTQELENGSSVATTGLGKNIVKFDVKLEDTTSYIKRTSKDMGKTYKDENVTRADLEIDQPLLITGVKQGEEFIAKSIIIYEFK</sequence>
<keyword evidence="2" id="KW-1133">Transmembrane helix</keyword>
<feature type="transmembrane region" description="Helical" evidence="2">
    <location>
        <begin position="155"/>
        <end position="176"/>
    </location>
</feature>
<dbReference type="PANTHER" id="PTHR36834:SF2">
    <property type="entry name" value="MEMBRANE PROTEIN"/>
    <property type="match status" value="1"/>
</dbReference>
<feature type="domain" description="VanZ-like" evidence="3">
    <location>
        <begin position="14"/>
        <end position="146"/>
    </location>
</feature>
<dbReference type="PANTHER" id="PTHR36834">
    <property type="entry name" value="MEMBRANE PROTEIN-RELATED"/>
    <property type="match status" value="1"/>
</dbReference>
<evidence type="ECO:0000313" key="5">
    <source>
        <dbReference type="Proteomes" id="UP001387364"/>
    </source>
</evidence>
<dbReference type="InterPro" id="IPR006976">
    <property type="entry name" value="VanZ-like"/>
</dbReference>
<keyword evidence="5" id="KW-1185">Reference proteome</keyword>
<dbReference type="EMBL" id="CP147404">
    <property type="protein sequence ID" value="WXB91562.1"/>
    <property type="molecule type" value="Genomic_DNA"/>
</dbReference>
<feature type="transmembrane region" description="Helical" evidence="2">
    <location>
        <begin position="98"/>
        <end position="117"/>
    </location>
</feature>
<accession>A0ABZ2N1Z9</accession>
<evidence type="ECO:0000256" key="2">
    <source>
        <dbReference type="SAM" id="Phobius"/>
    </source>
</evidence>
<dbReference type="RefSeq" id="WP_338749170.1">
    <property type="nucleotide sequence ID" value="NZ_CP147404.1"/>
</dbReference>
<evidence type="ECO:0000256" key="1">
    <source>
        <dbReference type="SAM" id="MobiDB-lite"/>
    </source>
</evidence>
<dbReference type="Proteomes" id="UP001387364">
    <property type="component" value="Chromosome"/>
</dbReference>
<reference evidence="4 5" key="1">
    <citation type="submission" date="2024-02" db="EMBL/GenBank/DDBJ databases">
        <title>Seven novel Bacillus-like species.</title>
        <authorList>
            <person name="Liu G."/>
        </authorList>
    </citation>
    <scope>NUCLEOTIDE SEQUENCE [LARGE SCALE GENOMIC DNA]</scope>
    <source>
        <strain evidence="4 5">FJAT-52991</strain>
    </source>
</reference>
<proteinExistence type="predicted"/>
<evidence type="ECO:0000313" key="4">
    <source>
        <dbReference type="EMBL" id="WXB91562.1"/>
    </source>
</evidence>